<gene>
    <name evidence="1" type="ORF">Taro_003297</name>
</gene>
<dbReference type="AlphaFoldDB" id="A0A843TRD5"/>
<accession>A0A843TRD5</accession>
<keyword evidence="2" id="KW-1185">Reference proteome</keyword>
<evidence type="ECO:0000313" key="2">
    <source>
        <dbReference type="Proteomes" id="UP000652761"/>
    </source>
</evidence>
<dbReference type="EMBL" id="NMUH01000084">
    <property type="protein sequence ID" value="MQL70969.1"/>
    <property type="molecule type" value="Genomic_DNA"/>
</dbReference>
<reference evidence="1" key="1">
    <citation type="submission" date="2017-07" db="EMBL/GenBank/DDBJ databases">
        <title>Taro Niue Genome Assembly and Annotation.</title>
        <authorList>
            <person name="Atibalentja N."/>
            <person name="Keating K."/>
            <person name="Fields C.J."/>
        </authorList>
    </citation>
    <scope>NUCLEOTIDE SEQUENCE</scope>
    <source>
        <strain evidence="1">Niue_2</strain>
        <tissue evidence="1">Leaf</tissue>
    </source>
</reference>
<proteinExistence type="predicted"/>
<protein>
    <submittedName>
        <fullName evidence="1">Uncharacterized protein</fullName>
    </submittedName>
</protein>
<dbReference type="Proteomes" id="UP000652761">
    <property type="component" value="Unassembled WGS sequence"/>
</dbReference>
<sequence length="91" mass="9887">MVGCDRAYVALRRQQGLCRLLSPEAGCAFAASVFALLYRGTCTSSLVRSHTSRSPGARHLRACPVREVSLPSSDRVRVGRRRRGGSLGPRC</sequence>
<evidence type="ECO:0000313" key="1">
    <source>
        <dbReference type="EMBL" id="MQL70969.1"/>
    </source>
</evidence>
<name>A0A843TRD5_COLES</name>
<organism evidence="1 2">
    <name type="scientific">Colocasia esculenta</name>
    <name type="common">Wild taro</name>
    <name type="synonym">Arum esculentum</name>
    <dbReference type="NCBI Taxonomy" id="4460"/>
    <lineage>
        <taxon>Eukaryota</taxon>
        <taxon>Viridiplantae</taxon>
        <taxon>Streptophyta</taxon>
        <taxon>Embryophyta</taxon>
        <taxon>Tracheophyta</taxon>
        <taxon>Spermatophyta</taxon>
        <taxon>Magnoliopsida</taxon>
        <taxon>Liliopsida</taxon>
        <taxon>Araceae</taxon>
        <taxon>Aroideae</taxon>
        <taxon>Colocasieae</taxon>
        <taxon>Colocasia</taxon>
    </lineage>
</organism>
<comment type="caution">
    <text evidence="1">The sequence shown here is derived from an EMBL/GenBank/DDBJ whole genome shotgun (WGS) entry which is preliminary data.</text>
</comment>